<dbReference type="WBParaSite" id="ES5_v2.g12335.t1">
    <property type="protein sequence ID" value="ES5_v2.g12335.t1"/>
    <property type="gene ID" value="ES5_v2.g12335"/>
</dbReference>
<evidence type="ECO:0000313" key="1">
    <source>
        <dbReference type="Proteomes" id="UP000887579"/>
    </source>
</evidence>
<sequence length="233" mass="27025">MRPFPLVVNGAYAAFYAYTLYFDYGRTEDFQNLFPIPGNFWSKYVWLTMINLTVQFLYHCAGTFFAITSKPYPPNTTPQNVFHFISTTIAFPLSVTVVSLFWGLIYLDPDFVLTDEAKLLLSITWYNHALHTVPLIAMIVDFVAWHHPQPRIYPALKATIAFILFYLIDVHLMFFYTGKWAYPILQQLDLPKLIGFYVVCIGVFFLNFLIGYGLNQIIGPIKRPVPKPRKKKE</sequence>
<dbReference type="Proteomes" id="UP000887579">
    <property type="component" value="Unplaced"/>
</dbReference>
<evidence type="ECO:0000313" key="2">
    <source>
        <dbReference type="WBParaSite" id="ES5_v2.g12335.t1"/>
    </source>
</evidence>
<accession>A0AC34F5U9</accession>
<protein>
    <submittedName>
        <fullName evidence="2">Uncharacterized protein</fullName>
    </submittedName>
</protein>
<name>A0AC34F5U9_9BILA</name>
<proteinExistence type="predicted"/>
<reference evidence="2" key="1">
    <citation type="submission" date="2022-11" db="UniProtKB">
        <authorList>
            <consortium name="WormBaseParasite"/>
        </authorList>
    </citation>
    <scope>IDENTIFICATION</scope>
</reference>
<organism evidence="1 2">
    <name type="scientific">Panagrolaimus sp. ES5</name>
    <dbReference type="NCBI Taxonomy" id="591445"/>
    <lineage>
        <taxon>Eukaryota</taxon>
        <taxon>Metazoa</taxon>
        <taxon>Ecdysozoa</taxon>
        <taxon>Nematoda</taxon>
        <taxon>Chromadorea</taxon>
        <taxon>Rhabditida</taxon>
        <taxon>Tylenchina</taxon>
        <taxon>Panagrolaimomorpha</taxon>
        <taxon>Panagrolaimoidea</taxon>
        <taxon>Panagrolaimidae</taxon>
        <taxon>Panagrolaimus</taxon>
    </lineage>
</organism>